<dbReference type="EMBL" id="JBHRSE010000033">
    <property type="protein sequence ID" value="MFC3023154.1"/>
    <property type="molecule type" value="Genomic_DNA"/>
</dbReference>
<dbReference type="SFLD" id="SFLDG01135">
    <property type="entry name" value="C1.5.6:_HAD__Beta-PGM__Phospha"/>
    <property type="match status" value="1"/>
</dbReference>
<keyword evidence="4" id="KW-0460">Magnesium</keyword>
<organism evidence="5 6">
    <name type="scientific">Vibrio zhugei</name>
    <dbReference type="NCBI Taxonomy" id="2479546"/>
    <lineage>
        <taxon>Bacteria</taxon>
        <taxon>Pseudomonadati</taxon>
        <taxon>Pseudomonadota</taxon>
        <taxon>Gammaproteobacteria</taxon>
        <taxon>Vibrionales</taxon>
        <taxon>Vibrionaceae</taxon>
        <taxon>Vibrio</taxon>
    </lineage>
</organism>
<dbReference type="InterPro" id="IPR041492">
    <property type="entry name" value="HAD_2"/>
</dbReference>
<comment type="caution">
    <text evidence="5">The sequence shown here is derived from an EMBL/GenBank/DDBJ whole genome shotgun (WGS) entry which is preliminary data.</text>
</comment>
<dbReference type="InterPro" id="IPR023214">
    <property type="entry name" value="HAD_sf"/>
</dbReference>
<evidence type="ECO:0000256" key="3">
    <source>
        <dbReference type="ARBA" id="ARBA00022723"/>
    </source>
</evidence>
<dbReference type="InterPro" id="IPR051600">
    <property type="entry name" value="Beta-PGM-like"/>
</dbReference>
<evidence type="ECO:0000313" key="5">
    <source>
        <dbReference type="EMBL" id="MFC3023154.1"/>
    </source>
</evidence>
<keyword evidence="6" id="KW-1185">Reference proteome</keyword>
<dbReference type="Gene3D" id="3.40.50.1000">
    <property type="entry name" value="HAD superfamily/HAD-like"/>
    <property type="match status" value="1"/>
</dbReference>
<evidence type="ECO:0000256" key="1">
    <source>
        <dbReference type="ARBA" id="ARBA00001946"/>
    </source>
</evidence>
<dbReference type="PRINTS" id="PR00413">
    <property type="entry name" value="HADHALOGNASE"/>
</dbReference>
<evidence type="ECO:0000256" key="2">
    <source>
        <dbReference type="ARBA" id="ARBA00006171"/>
    </source>
</evidence>
<dbReference type="InterPro" id="IPR036412">
    <property type="entry name" value="HAD-like_sf"/>
</dbReference>
<reference evidence="6" key="1">
    <citation type="journal article" date="2019" name="Int. J. Syst. Evol. Microbiol.">
        <title>The Global Catalogue of Microorganisms (GCM) 10K type strain sequencing project: providing services to taxonomists for standard genome sequencing and annotation.</title>
        <authorList>
            <consortium name="The Broad Institute Genomics Platform"/>
            <consortium name="The Broad Institute Genome Sequencing Center for Infectious Disease"/>
            <person name="Wu L."/>
            <person name="Ma J."/>
        </authorList>
    </citation>
    <scope>NUCLEOTIDE SEQUENCE [LARGE SCALE GENOMIC DNA]</scope>
    <source>
        <strain evidence="6">KCTC 62784</strain>
    </source>
</reference>
<dbReference type="SFLD" id="SFLDG01129">
    <property type="entry name" value="C1.5:_HAD__Beta-PGM__Phosphata"/>
    <property type="match status" value="1"/>
</dbReference>
<dbReference type="Gene3D" id="1.10.150.240">
    <property type="entry name" value="Putative phosphatase, domain 2"/>
    <property type="match status" value="1"/>
</dbReference>
<dbReference type="GO" id="GO:0016787">
    <property type="term" value="F:hydrolase activity"/>
    <property type="evidence" value="ECO:0007669"/>
    <property type="project" value="UniProtKB-KW"/>
</dbReference>
<comment type="cofactor">
    <cofactor evidence="1">
        <name>Mg(2+)</name>
        <dbReference type="ChEBI" id="CHEBI:18420"/>
    </cofactor>
</comment>
<evidence type="ECO:0000256" key="4">
    <source>
        <dbReference type="ARBA" id="ARBA00022842"/>
    </source>
</evidence>
<sequence>MNKVSIRCVIFDCEGTLIDSETLCCQVLHQLFREKGVILPMDQVMAQFDGGKSADILMRLLDYMELNWDVDELEQAYREQTQRLFAQKLAPMDGAVELLARLDAHNIDVCVASNAPKHKTCRLLELAGLSARFKDRVFSAFEANSWKPEPDLIHYCAMSMGYRLSECIYIDDTFRGVTAGLNAGVQTYHLQALHRDEVIYIPDCHTIRHFNELYDVLCLRELA</sequence>
<evidence type="ECO:0000313" key="6">
    <source>
        <dbReference type="Proteomes" id="UP001595384"/>
    </source>
</evidence>
<dbReference type="Pfam" id="PF13419">
    <property type="entry name" value="HAD_2"/>
    <property type="match status" value="1"/>
</dbReference>
<dbReference type="PANTHER" id="PTHR46193:SF10">
    <property type="entry name" value="6-PHOSPHOGLUCONATE PHOSPHATASE"/>
    <property type="match status" value="1"/>
</dbReference>
<comment type="similarity">
    <text evidence="2">Belongs to the HAD-like hydrolase superfamily. CbbY/CbbZ/Gph/YieH family.</text>
</comment>
<gene>
    <name evidence="5" type="ORF">ACFODT_04870</name>
</gene>
<name>A0ABV7C6Z7_9VIBR</name>
<proteinExistence type="inferred from homology"/>
<dbReference type="InterPro" id="IPR006439">
    <property type="entry name" value="HAD-SF_hydro_IA"/>
</dbReference>
<accession>A0ABV7C6Z7</accession>
<dbReference type="InterPro" id="IPR023198">
    <property type="entry name" value="PGP-like_dom2"/>
</dbReference>
<dbReference type="Proteomes" id="UP001595384">
    <property type="component" value="Unassembled WGS sequence"/>
</dbReference>
<dbReference type="SFLD" id="SFLDS00003">
    <property type="entry name" value="Haloacid_Dehalogenase"/>
    <property type="match status" value="1"/>
</dbReference>
<dbReference type="PANTHER" id="PTHR46193">
    <property type="entry name" value="6-PHOSPHOGLUCONATE PHOSPHATASE"/>
    <property type="match status" value="1"/>
</dbReference>
<protein>
    <submittedName>
        <fullName evidence="5">HAD family hydrolase</fullName>
    </submittedName>
</protein>
<dbReference type="SUPFAM" id="SSF56784">
    <property type="entry name" value="HAD-like"/>
    <property type="match status" value="1"/>
</dbReference>
<keyword evidence="5" id="KW-0378">Hydrolase</keyword>
<dbReference type="RefSeq" id="WP_123014925.1">
    <property type="nucleotide sequence ID" value="NZ_AP024912.1"/>
</dbReference>
<dbReference type="NCBIfam" id="TIGR01509">
    <property type="entry name" value="HAD-SF-IA-v3"/>
    <property type="match status" value="1"/>
</dbReference>
<keyword evidence="3" id="KW-0479">Metal-binding</keyword>